<protein>
    <submittedName>
        <fullName evidence="2">Uncharacterized protein</fullName>
    </submittedName>
</protein>
<evidence type="ECO:0000313" key="3">
    <source>
        <dbReference type="Proteomes" id="UP001281761"/>
    </source>
</evidence>
<accession>A0ABQ9XT18</accession>
<dbReference type="Proteomes" id="UP001281761">
    <property type="component" value="Unassembled WGS sequence"/>
</dbReference>
<evidence type="ECO:0000256" key="1">
    <source>
        <dbReference type="SAM" id="MobiDB-lite"/>
    </source>
</evidence>
<feature type="region of interest" description="Disordered" evidence="1">
    <location>
        <begin position="1"/>
        <end position="24"/>
    </location>
</feature>
<comment type="caution">
    <text evidence="2">The sequence shown here is derived from an EMBL/GenBank/DDBJ whole genome shotgun (WGS) entry which is preliminary data.</text>
</comment>
<feature type="compositionally biased region" description="Basic and acidic residues" evidence="1">
    <location>
        <begin position="7"/>
        <end position="24"/>
    </location>
</feature>
<gene>
    <name evidence="2" type="ORF">BLNAU_10402</name>
</gene>
<keyword evidence="3" id="KW-1185">Reference proteome</keyword>
<dbReference type="EMBL" id="JARBJD010000076">
    <property type="protein sequence ID" value="KAK2954551.1"/>
    <property type="molecule type" value="Genomic_DNA"/>
</dbReference>
<proteinExistence type="predicted"/>
<evidence type="ECO:0000313" key="2">
    <source>
        <dbReference type="EMBL" id="KAK2954551.1"/>
    </source>
</evidence>
<sequence length="159" mass="18295">MVMIGGDEERGGRGDWNEREEPFHRDTLKTNLTATNQSLNESNQRIDTLSSQVSSLLSQTTELEVSSLLAQNAELEHLLSKDWLITIDKQTDWVGIGSDMMLFTESDMRKVREWRVVEQARKFNEYISSQVGTVASLTAANENRFKAKEYFIENVEYIR</sequence>
<reference evidence="2 3" key="1">
    <citation type="journal article" date="2022" name="bioRxiv">
        <title>Genomics of Preaxostyla Flagellates Illuminates Evolutionary Transitions and the Path Towards Mitochondrial Loss.</title>
        <authorList>
            <person name="Novak L.V.F."/>
            <person name="Treitli S.C."/>
            <person name="Pyrih J."/>
            <person name="Halakuc P."/>
            <person name="Pipaliya S.V."/>
            <person name="Vacek V."/>
            <person name="Brzon O."/>
            <person name="Soukal P."/>
            <person name="Eme L."/>
            <person name="Dacks J.B."/>
            <person name="Karnkowska A."/>
            <person name="Elias M."/>
            <person name="Hampl V."/>
        </authorList>
    </citation>
    <scope>NUCLEOTIDE SEQUENCE [LARGE SCALE GENOMIC DNA]</scope>
    <source>
        <strain evidence="2">NAU3</strain>
        <tissue evidence="2">Gut</tissue>
    </source>
</reference>
<name>A0ABQ9XT18_9EUKA</name>
<organism evidence="2 3">
    <name type="scientific">Blattamonas nauphoetae</name>
    <dbReference type="NCBI Taxonomy" id="2049346"/>
    <lineage>
        <taxon>Eukaryota</taxon>
        <taxon>Metamonada</taxon>
        <taxon>Preaxostyla</taxon>
        <taxon>Oxymonadida</taxon>
        <taxon>Blattamonas</taxon>
    </lineage>
</organism>